<dbReference type="PANTHER" id="PTHR38479">
    <property type="entry name" value="LMO0824 PROTEIN"/>
    <property type="match status" value="1"/>
</dbReference>
<dbReference type="PANTHER" id="PTHR38479:SF2">
    <property type="entry name" value="WINGED HELIX DNA-BINDING DOMAIN-CONTAINING PROTEIN"/>
    <property type="match status" value="1"/>
</dbReference>
<dbReference type="Pfam" id="PF06224">
    <property type="entry name" value="AlkZ-like"/>
    <property type="match status" value="1"/>
</dbReference>
<proteinExistence type="predicted"/>
<evidence type="ECO:0000313" key="1">
    <source>
        <dbReference type="EMBL" id="AKT74302.1"/>
    </source>
</evidence>
<name>A0A0K1H324_9ACTN</name>
<accession>A0A0K1H324</accession>
<organism evidence="1">
    <name type="scientific">Streptomyces bottropensis</name>
    <dbReference type="NCBI Taxonomy" id="42235"/>
    <lineage>
        <taxon>Bacteria</taxon>
        <taxon>Bacillati</taxon>
        <taxon>Actinomycetota</taxon>
        <taxon>Actinomycetes</taxon>
        <taxon>Kitasatosporales</taxon>
        <taxon>Streptomycetaceae</taxon>
        <taxon>Streptomyces</taxon>
    </lineage>
</organism>
<protein>
    <submittedName>
        <fullName evidence="1">TxnU4</fullName>
    </submittedName>
</protein>
<dbReference type="AlphaFoldDB" id="A0A0K1H324"/>
<dbReference type="InterPro" id="IPR009351">
    <property type="entry name" value="AlkZ-like"/>
</dbReference>
<reference evidence="1" key="1">
    <citation type="journal article" date="2015" name="Chem. Sci.">
        <title>Biosynthesis of trioxacarcin revealing a different starter unit and complex tailoring steps for type II polyketide synthase.</title>
        <authorList>
            <person name="Zhang M."/>
            <person name="Hou X.-F."/>
            <person name="Qi L.-H."/>
            <person name="Yin Y."/>
            <person name="Li Q."/>
            <person name="Pan H.-X."/>
            <person name="Chen X.-Y."/>
            <person name="Tang G.-L."/>
        </authorList>
    </citation>
    <scope>NUCLEOTIDE SEQUENCE</scope>
    <source>
        <strain evidence="1">DO-45</strain>
    </source>
</reference>
<dbReference type="EMBL" id="KP410250">
    <property type="protein sequence ID" value="AKT74302.1"/>
    <property type="molecule type" value="Genomic_DNA"/>
</dbReference>
<sequence length="388" mass="42245">MNPDRAGLSWPEVAARRMERSSLSAPSRQTGPAEIVRAMCGAHAQVLSAAELSVALRIDGATRSDVRSALWDRREMVKMYGPRGTVHLLTTTDLPMWIGAFSAIPQSPSPFPKDVRMTEDQTEQVVAAVGKSLEDAELTIDELTDAVVEATGPWAGDLVMEAFQGKWPRWRQAMTLAAHRGVLCFGPNRGRKVTYTNPLRYLNGVRPLDGPTAQRELVRRYLHAYGPATPQNFAQWLNAPRGWASDLFRSLAGEIQQVDFAGTTAWVNADDTAAPAEPSRGVRLLPYFDAYVVAAQPRNCLYPGRAAERALTPSGQAGNYPVLLVDGTVAGVWHQRRSGRRIQVTVEPLEPLSAAHVAELREQVERVGAVLEGTPELTIGTVSVGGHA</sequence>
<dbReference type="SMR" id="A0A0K1H324"/>